<sequence length="196" mass="21802">MASNKTTLRIVEVAAQISTSVTQLQEKLSAQGAPTPSFAEDGPELLPDDILLDPLLLLFKIASISNLVGIDAVARYHIPDIIPANGQITFNEMAENTGLQKNTVRRILRHAMSMRIFKEPEPEVVAHTKISKFLTILYINGWVEFESRDTWPATTRIVDAIQKGPNSEQVNQTVDSRKAQEVALQALRPSQELQIF</sequence>
<dbReference type="EMBL" id="MU002921">
    <property type="protein sequence ID" value="KAF2785515.1"/>
    <property type="molecule type" value="Genomic_DNA"/>
</dbReference>
<dbReference type="Pfam" id="PF08100">
    <property type="entry name" value="Dimerisation"/>
    <property type="match status" value="1"/>
</dbReference>
<evidence type="ECO:0000259" key="1">
    <source>
        <dbReference type="Pfam" id="PF08100"/>
    </source>
</evidence>
<reference evidence="2" key="1">
    <citation type="journal article" date="2020" name="Stud. Mycol.">
        <title>101 Dothideomycetes genomes: a test case for predicting lifestyles and emergence of pathogens.</title>
        <authorList>
            <person name="Haridas S."/>
            <person name="Albert R."/>
            <person name="Binder M."/>
            <person name="Bloem J."/>
            <person name="Labutti K."/>
            <person name="Salamov A."/>
            <person name="Andreopoulos B."/>
            <person name="Baker S."/>
            <person name="Barry K."/>
            <person name="Bills G."/>
            <person name="Bluhm B."/>
            <person name="Cannon C."/>
            <person name="Castanera R."/>
            <person name="Culley D."/>
            <person name="Daum C."/>
            <person name="Ezra D."/>
            <person name="Gonzalez J."/>
            <person name="Henrissat B."/>
            <person name="Kuo A."/>
            <person name="Liang C."/>
            <person name="Lipzen A."/>
            <person name="Lutzoni F."/>
            <person name="Magnuson J."/>
            <person name="Mondo S."/>
            <person name="Nolan M."/>
            <person name="Ohm R."/>
            <person name="Pangilinan J."/>
            <person name="Park H.-J."/>
            <person name="Ramirez L."/>
            <person name="Alfaro M."/>
            <person name="Sun H."/>
            <person name="Tritt A."/>
            <person name="Yoshinaga Y."/>
            <person name="Zwiers L.-H."/>
            <person name="Turgeon B."/>
            <person name="Goodwin S."/>
            <person name="Spatafora J."/>
            <person name="Crous P."/>
            <person name="Grigoriev I."/>
        </authorList>
    </citation>
    <scope>NUCLEOTIDE SEQUENCE</scope>
    <source>
        <strain evidence="2">CBS 109.77</strain>
    </source>
</reference>
<dbReference type="SUPFAM" id="SSF46785">
    <property type="entry name" value="Winged helix' DNA-binding domain"/>
    <property type="match status" value="1"/>
</dbReference>
<dbReference type="PANTHER" id="PTHR43712">
    <property type="entry name" value="PUTATIVE (AFU_ORTHOLOGUE AFUA_4G14580)-RELATED"/>
    <property type="match status" value="1"/>
</dbReference>
<keyword evidence="3" id="KW-1185">Reference proteome</keyword>
<feature type="domain" description="O-methyltransferase dimerisation" evidence="1">
    <location>
        <begin position="72"/>
        <end position="135"/>
    </location>
</feature>
<dbReference type="InterPro" id="IPR036388">
    <property type="entry name" value="WH-like_DNA-bd_sf"/>
</dbReference>
<organism evidence="2 3">
    <name type="scientific">Melanomma pulvis-pyrius CBS 109.77</name>
    <dbReference type="NCBI Taxonomy" id="1314802"/>
    <lineage>
        <taxon>Eukaryota</taxon>
        <taxon>Fungi</taxon>
        <taxon>Dikarya</taxon>
        <taxon>Ascomycota</taxon>
        <taxon>Pezizomycotina</taxon>
        <taxon>Dothideomycetes</taxon>
        <taxon>Pleosporomycetidae</taxon>
        <taxon>Pleosporales</taxon>
        <taxon>Melanommataceae</taxon>
        <taxon>Melanomma</taxon>
    </lineage>
</organism>
<dbReference type="Proteomes" id="UP000799757">
    <property type="component" value="Unassembled WGS sequence"/>
</dbReference>
<dbReference type="InterPro" id="IPR012967">
    <property type="entry name" value="COMT_dimerisation"/>
</dbReference>
<evidence type="ECO:0000313" key="2">
    <source>
        <dbReference type="EMBL" id="KAF2785515.1"/>
    </source>
</evidence>
<dbReference type="AlphaFoldDB" id="A0A6A6WN70"/>
<accession>A0A6A6WN70</accession>
<dbReference type="Gene3D" id="1.10.10.10">
    <property type="entry name" value="Winged helix-like DNA-binding domain superfamily/Winged helix DNA-binding domain"/>
    <property type="match status" value="1"/>
</dbReference>
<dbReference type="OrthoDB" id="1606438at2759"/>
<proteinExistence type="predicted"/>
<protein>
    <recommendedName>
        <fullName evidence="1">O-methyltransferase dimerisation domain-containing protein</fullName>
    </recommendedName>
</protein>
<name>A0A6A6WN70_9PLEO</name>
<evidence type="ECO:0000313" key="3">
    <source>
        <dbReference type="Proteomes" id="UP000799757"/>
    </source>
</evidence>
<gene>
    <name evidence="2" type="ORF">K505DRAFT_369120</name>
</gene>
<dbReference type="PANTHER" id="PTHR43712:SF12">
    <property type="entry name" value="STERIGMATOCYSTIN 8-O-METHYLTRANSFERASE"/>
    <property type="match status" value="1"/>
</dbReference>
<dbReference type="InterPro" id="IPR036390">
    <property type="entry name" value="WH_DNA-bd_sf"/>
</dbReference>